<evidence type="ECO:0000256" key="2">
    <source>
        <dbReference type="RuleBase" id="RU003476"/>
    </source>
</evidence>
<gene>
    <name evidence="5" type="ordered locus">Trad_2852</name>
</gene>
<dbReference type="GO" id="GO:0006754">
    <property type="term" value="P:ATP biosynthetic process"/>
    <property type="evidence" value="ECO:0007669"/>
    <property type="project" value="TreeGrafter"/>
</dbReference>
<dbReference type="PRINTS" id="PR00502">
    <property type="entry name" value="NUDIXFAMILY"/>
</dbReference>
<evidence type="ECO:0000256" key="1">
    <source>
        <dbReference type="ARBA" id="ARBA00022801"/>
    </source>
</evidence>
<accession>D7CVP0</accession>
<dbReference type="GO" id="GO:0006167">
    <property type="term" value="P:AMP biosynthetic process"/>
    <property type="evidence" value="ECO:0007669"/>
    <property type="project" value="TreeGrafter"/>
</dbReference>
<dbReference type="InterPro" id="IPR051325">
    <property type="entry name" value="Nudix_hydrolase_domain"/>
</dbReference>
<dbReference type="RefSeq" id="WP_013179310.1">
    <property type="nucleotide sequence ID" value="NC_014221.1"/>
</dbReference>
<dbReference type="AlphaFoldDB" id="D7CVP0"/>
<dbReference type="PROSITE" id="PS00893">
    <property type="entry name" value="NUDIX_BOX"/>
    <property type="match status" value="1"/>
</dbReference>
<dbReference type="InterPro" id="IPR020476">
    <property type="entry name" value="Nudix_hydrolase"/>
</dbReference>
<dbReference type="InterPro" id="IPR000086">
    <property type="entry name" value="NUDIX_hydrolase_dom"/>
</dbReference>
<dbReference type="KEGG" id="tra:Trad_2852"/>
<evidence type="ECO:0000313" key="6">
    <source>
        <dbReference type="Proteomes" id="UP000000379"/>
    </source>
</evidence>
<keyword evidence="6" id="KW-1185">Reference proteome</keyword>
<sequence length="156" mass="17072">MAERDTPTPAPDAAGPVATDEVAGAGGVVFRPSGEVLLLGHREGSWVFPKGHVDPGESPLEAALREVAEEAGVRAHCPDETQRDETRYVNARGQARRITWFLLLTDDRAPALREALFPRGGFFTPEAAGAKLSFPEDRALLGRMLRRFEALRREAR</sequence>
<dbReference type="PROSITE" id="PS51462">
    <property type="entry name" value="NUDIX"/>
    <property type="match status" value="1"/>
</dbReference>
<dbReference type="OrthoDB" id="1848782at2"/>
<keyword evidence="1 2" id="KW-0378">Hydrolase</keyword>
<comment type="similarity">
    <text evidence="2">Belongs to the Nudix hydrolase family.</text>
</comment>
<dbReference type="PANTHER" id="PTHR21340:SF0">
    <property type="entry name" value="BIS(5'-NUCLEOSYL)-TETRAPHOSPHATASE [ASYMMETRICAL]"/>
    <property type="match status" value="1"/>
</dbReference>
<dbReference type="PANTHER" id="PTHR21340">
    <property type="entry name" value="DIADENOSINE 5,5-P1,P4-TETRAPHOSPHATE PYROPHOSPHOHYDROLASE MUTT"/>
    <property type="match status" value="1"/>
</dbReference>
<dbReference type="GO" id="GO:0004081">
    <property type="term" value="F:bis(5'-nucleosyl)-tetraphosphatase (asymmetrical) activity"/>
    <property type="evidence" value="ECO:0007669"/>
    <property type="project" value="TreeGrafter"/>
</dbReference>
<dbReference type="eggNOG" id="COG0494">
    <property type="taxonomic scope" value="Bacteria"/>
</dbReference>
<feature type="domain" description="Nudix hydrolase" evidence="4">
    <location>
        <begin position="20"/>
        <end position="145"/>
    </location>
</feature>
<feature type="region of interest" description="Disordered" evidence="3">
    <location>
        <begin position="1"/>
        <end position="20"/>
    </location>
</feature>
<dbReference type="Pfam" id="PF00293">
    <property type="entry name" value="NUDIX"/>
    <property type="match status" value="1"/>
</dbReference>
<dbReference type="InterPro" id="IPR015797">
    <property type="entry name" value="NUDIX_hydrolase-like_dom_sf"/>
</dbReference>
<dbReference type="Proteomes" id="UP000000379">
    <property type="component" value="Chromosome"/>
</dbReference>
<evidence type="ECO:0000256" key="3">
    <source>
        <dbReference type="SAM" id="MobiDB-lite"/>
    </source>
</evidence>
<dbReference type="HOGENOM" id="CLU_037162_14_4_0"/>
<proteinExistence type="inferred from homology"/>
<feature type="compositionally biased region" description="Low complexity" evidence="3">
    <location>
        <begin position="11"/>
        <end position="20"/>
    </location>
</feature>
<name>D7CVP0_TRURR</name>
<evidence type="ECO:0000313" key="5">
    <source>
        <dbReference type="EMBL" id="ADI15951.1"/>
    </source>
</evidence>
<protein>
    <submittedName>
        <fullName evidence="5">NUDIX hydrolase</fullName>
    </submittedName>
</protein>
<dbReference type="SUPFAM" id="SSF55811">
    <property type="entry name" value="Nudix"/>
    <property type="match status" value="1"/>
</dbReference>
<organism evidence="5 6">
    <name type="scientific">Truepera radiovictrix (strain DSM 17093 / CIP 108686 / LMG 22925 / RQ-24)</name>
    <dbReference type="NCBI Taxonomy" id="649638"/>
    <lineage>
        <taxon>Bacteria</taxon>
        <taxon>Thermotogati</taxon>
        <taxon>Deinococcota</taxon>
        <taxon>Deinococci</taxon>
        <taxon>Trueperales</taxon>
        <taxon>Trueperaceae</taxon>
        <taxon>Truepera</taxon>
    </lineage>
</organism>
<dbReference type="EMBL" id="CP002049">
    <property type="protein sequence ID" value="ADI15951.1"/>
    <property type="molecule type" value="Genomic_DNA"/>
</dbReference>
<dbReference type="STRING" id="649638.Trad_2852"/>
<dbReference type="Gene3D" id="3.90.79.10">
    <property type="entry name" value="Nucleoside Triphosphate Pyrophosphohydrolase"/>
    <property type="match status" value="1"/>
</dbReference>
<dbReference type="InterPro" id="IPR020084">
    <property type="entry name" value="NUDIX_hydrolase_CS"/>
</dbReference>
<reference evidence="5 6" key="2">
    <citation type="journal article" date="2011" name="Stand. Genomic Sci.">
        <title>Complete genome sequence of Truepera radiovictrix type strain (RQ-24).</title>
        <authorList>
            <person name="Ivanova N."/>
            <person name="Rohde C."/>
            <person name="Munk C."/>
            <person name="Nolan M."/>
            <person name="Lucas S."/>
            <person name="Del Rio T.G."/>
            <person name="Tice H."/>
            <person name="Deshpande S."/>
            <person name="Cheng J.F."/>
            <person name="Tapia R."/>
            <person name="Han C."/>
            <person name="Goodwin L."/>
            <person name="Pitluck S."/>
            <person name="Liolios K."/>
            <person name="Mavromatis K."/>
            <person name="Mikhailova N."/>
            <person name="Pati A."/>
            <person name="Chen A."/>
            <person name="Palaniappan K."/>
            <person name="Land M."/>
            <person name="Hauser L."/>
            <person name="Chang Y.J."/>
            <person name="Jeffries C.D."/>
            <person name="Brambilla E."/>
            <person name="Rohde M."/>
            <person name="Goker M."/>
            <person name="Tindall B.J."/>
            <person name="Woyke T."/>
            <person name="Bristow J."/>
            <person name="Eisen J.A."/>
            <person name="Markowitz V."/>
            <person name="Hugenholtz P."/>
            <person name="Kyrpides N.C."/>
            <person name="Klenk H.P."/>
            <person name="Lapidus A."/>
        </authorList>
    </citation>
    <scope>NUCLEOTIDE SEQUENCE [LARGE SCALE GENOMIC DNA]</scope>
    <source>
        <strain evidence="6">DSM 17093 / CIP 108686 / LMG 22925 / RQ-24</strain>
    </source>
</reference>
<reference evidence="6" key="1">
    <citation type="submission" date="2010-05" db="EMBL/GenBank/DDBJ databases">
        <title>The complete genome of Truepera radiovictris DSM 17093.</title>
        <authorList>
            <consortium name="US DOE Joint Genome Institute (JGI-PGF)"/>
            <person name="Lucas S."/>
            <person name="Copeland A."/>
            <person name="Lapidus A."/>
            <person name="Glavina del Rio T."/>
            <person name="Dalin E."/>
            <person name="Tice H."/>
            <person name="Bruce D."/>
            <person name="Goodwin L."/>
            <person name="Pitluck S."/>
            <person name="Kyrpides N."/>
            <person name="Mavromatis K."/>
            <person name="Ovchinnikova G."/>
            <person name="Munk A.C."/>
            <person name="Detter J.C."/>
            <person name="Han C."/>
            <person name="Tapia R."/>
            <person name="Land M."/>
            <person name="Hauser L."/>
            <person name="Markowitz V."/>
            <person name="Cheng J.-F."/>
            <person name="Hugenholtz P."/>
            <person name="Woyke T."/>
            <person name="Wu D."/>
            <person name="Tindall B."/>
            <person name="Pomrenke H.G."/>
            <person name="Brambilla E."/>
            <person name="Klenk H.-P."/>
            <person name="Eisen J.A."/>
        </authorList>
    </citation>
    <scope>NUCLEOTIDE SEQUENCE [LARGE SCALE GENOMIC DNA]</scope>
    <source>
        <strain evidence="6">DSM 17093 / CIP 108686 / LMG 22925 / RQ-24</strain>
    </source>
</reference>
<evidence type="ECO:0000259" key="4">
    <source>
        <dbReference type="PROSITE" id="PS51462"/>
    </source>
</evidence>